<gene>
    <name evidence="1" type="ORF">GALL_61670</name>
</gene>
<dbReference type="AlphaFoldDB" id="A0A1J5TFG7"/>
<evidence type="ECO:0000313" key="1">
    <source>
        <dbReference type="EMBL" id="OIR12468.1"/>
    </source>
</evidence>
<proteinExistence type="predicted"/>
<dbReference type="EMBL" id="MLJW01000017">
    <property type="protein sequence ID" value="OIR12468.1"/>
    <property type="molecule type" value="Genomic_DNA"/>
</dbReference>
<organism evidence="1">
    <name type="scientific">mine drainage metagenome</name>
    <dbReference type="NCBI Taxonomy" id="410659"/>
    <lineage>
        <taxon>unclassified sequences</taxon>
        <taxon>metagenomes</taxon>
        <taxon>ecological metagenomes</taxon>
    </lineage>
</organism>
<reference evidence="1" key="1">
    <citation type="submission" date="2016-10" db="EMBL/GenBank/DDBJ databases">
        <title>Sequence of Gallionella enrichment culture.</title>
        <authorList>
            <person name="Poehlein A."/>
            <person name="Muehling M."/>
            <person name="Daniel R."/>
        </authorList>
    </citation>
    <scope>NUCLEOTIDE SEQUENCE</scope>
</reference>
<protein>
    <submittedName>
        <fullName evidence="1">Uncharacterized protein</fullName>
    </submittedName>
</protein>
<sequence>MINLSEEPIFIGYGTIDTQVKFACKQLTNSMEEQDALRSRKGTNPKNHAFKSLIKNQIKEFDQDFLQIAYKYSNQTKTPKTEDEISRLFFEYFGSHSLSAMHIGFLRADISVLYMQLWLNGDLVLPISYRVIRNRKYTIPEDHELYIFIDSFFQPEGNHGLRQHSGDRIFYYASRVLRSTNWRRFQDFKIEDWAQFHVLSKKGEKDGNYLSFNIPKIPWTGLLNELLVRYPNDIQFNLDDVNAYSEWAYTSTQTNDFKAFRASWTPNAVKVKVRAPRKRALRTINAPSADDKYKDSLKAISAELSHDAVLEYIRVLKPNQKFLSPNNDGVCYVGREFVDIKSLSQTWTQLFQQFRQYRLSHLGYESDKGLISSLNLLLDYICLYLPWWKELYPDSDVGIPTCPKEFKRAFYVHRSGEYSIDKMPLNLVDIIQIKRTTPDTVYSALNQILLFFSYLESYQSEDEEKVGVGFRNPISKFDLPKLKKRSKTSKLNFPQRTAGYLQYFAYSVEAFGEFLYEMAINPNNYQVKPKLNKVKLASAIFLDAQDFGYIPIFFFRGKAIPIFMVPNVFNWKSSVISTNVGLQSDKFIPYLSTIRAFILGIENGLRFASIRWLDKNTWDELNVGEPREADFSYYPKSKYSFKLSVNTDKVKEEKWQTPMVYRVRSMLHREEIFWSNIIIPDDETGEVPYQSREVSRFPNVMPLFKSSRSKMPISENIVQEYWVVFMTGFQSLFNRITSGEAIKFVYLTPIGGDKSRTAINKDSGCLFTPLTLLAVTTPHGCRSTFCTDKGQFLEVDDVANMVGHQSNITTHYYQSLRSEDALRKFEDLDKFLMNIDSSFYDENKSNFLRSDGAEGHIAKKLLKDREGAIANLGFIQSTPLWSMADTEEQAQSTDGLSMLKESPMSNFSYELTHICPVGSVCPEEVIKKLNGKRKCGTCDLAMKCIDHLPAISAKKNELIEKIQYLSKRIEVLTKKGEHQAAESLWDEQRDEATQYIGWRFSEEQLLLERKAMVEAMKDKDVNQKYIANEPELIKKHISVVARDETIAEFYLHRLAESNAYPALASQRVEAFSSKIIRVLQSSSNLSSEINADTEDPITLAARGLKIMMDAKNLTVEQVSHLLVNENHKMIENS</sequence>
<accession>A0A1J5TFG7</accession>
<comment type="caution">
    <text evidence="1">The sequence shown here is derived from an EMBL/GenBank/DDBJ whole genome shotgun (WGS) entry which is preliminary data.</text>
</comment>
<name>A0A1J5TFG7_9ZZZZ</name>